<dbReference type="SUPFAM" id="SSF159888">
    <property type="entry name" value="YdhG-like"/>
    <property type="match status" value="1"/>
</dbReference>
<reference evidence="2" key="1">
    <citation type="submission" date="2023-03" db="EMBL/GenBank/DDBJ databases">
        <title>Edaphobacter sp.</title>
        <authorList>
            <person name="Huber K.J."/>
            <person name="Papendorf J."/>
            <person name="Pilke C."/>
            <person name="Bunk B."/>
            <person name="Sproeer C."/>
            <person name="Pester M."/>
        </authorList>
    </citation>
    <scope>NUCLEOTIDE SEQUENCE</scope>
    <source>
        <strain evidence="2">DSM 110680</strain>
    </source>
</reference>
<dbReference type="Pfam" id="PF08818">
    <property type="entry name" value="DUF1801"/>
    <property type="match status" value="1"/>
</dbReference>
<dbReference type="RefSeq" id="WP_348262355.1">
    <property type="nucleotide sequence ID" value="NZ_CP121196.1"/>
</dbReference>
<organism evidence="2">
    <name type="scientific">Telmatobacter sp. DSM 110680</name>
    <dbReference type="NCBI Taxonomy" id="3036704"/>
    <lineage>
        <taxon>Bacteria</taxon>
        <taxon>Pseudomonadati</taxon>
        <taxon>Acidobacteriota</taxon>
        <taxon>Terriglobia</taxon>
        <taxon>Terriglobales</taxon>
        <taxon>Acidobacteriaceae</taxon>
        <taxon>Telmatobacter</taxon>
    </lineage>
</organism>
<proteinExistence type="predicted"/>
<feature type="domain" description="YdhG-like" evidence="1">
    <location>
        <begin position="31"/>
        <end position="124"/>
    </location>
</feature>
<dbReference type="EMBL" id="CP121196">
    <property type="protein sequence ID" value="XBH17125.1"/>
    <property type="molecule type" value="Genomic_DNA"/>
</dbReference>
<dbReference type="Gene3D" id="3.90.1150.200">
    <property type="match status" value="1"/>
</dbReference>
<evidence type="ECO:0000259" key="1">
    <source>
        <dbReference type="Pfam" id="PF08818"/>
    </source>
</evidence>
<evidence type="ECO:0000313" key="2">
    <source>
        <dbReference type="EMBL" id="XBH17125.1"/>
    </source>
</evidence>
<accession>A0AAU7DHK9</accession>
<protein>
    <submittedName>
        <fullName evidence="2">DUF1801 domain-containing protein</fullName>
    </submittedName>
</protein>
<sequence length="132" mass="14625">MQKATEKTTKKAETPAAEVDAYLAKVPEPAKTTLEKLRATIRSVVPPETTEALSYGIPAFRYKGGLVAYAAFKKHCSFFPMQASLIDEMKDELKGYRTSKGTLQFPPDKPLAAALVKKMVKARIAENERKHP</sequence>
<name>A0AAU7DHK9_9BACT</name>
<gene>
    <name evidence="2" type="ORF">P8935_21475</name>
</gene>
<dbReference type="InterPro" id="IPR014922">
    <property type="entry name" value="YdhG-like"/>
</dbReference>
<dbReference type="AlphaFoldDB" id="A0AAU7DHK9"/>